<dbReference type="Gene3D" id="1.20.1250.20">
    <property type="entry name" value="MFS general substrate transporter like domains"/>
    <property type="match status" value="1"/>
</dbReference>
<organism evidence="10 11">
    <name type="scientific">Ambrosiozyma monospora</name>
    <name type="common">Yeast</name>
    <name type="synonym">Endomycopsis monosporus</name>
    <dbReference type="NCBI Taxonomy" id="43982"/>
    <lineage>
        <taxon>Eukaryota</taxon>
        <taxon>Fungi</taxon>
        <taxon>Dikarya</taxon>
        <taxon>Ascomycota</taxon>
        <taxon>Saccharomycotina</taxon>
        <taxon>Pichiomycetes</taxon>
        <taxon>Pichiales</taxon>
        <taxon>Pichiaceae</taxon>
        <taxon>Ambrosiozyma</taxon>
    </lineage>
</organism>
<dbReference type="InterPro" id="IPR005828">
    <property type="entry name" value="MFS_sugar_transport-like"/>
</dbReference>
<comment type="similarity">
    <text evidence="2">Belongs to the major facilitator superfamily. Sugar transporter (TC 2.A.1.1) family.</text>
</comment>
<dbReference type="PROSITE" id="PS50850">
    <property type="entry name" value="MFS"/>
    <property type="match status" value="1"/>
</dbReference>
<evidence type="ECO:0000256" key="3">
    <source>
        <dbReference type="ARBA" id="ARBA00022448"/>
    </source>
</evidence>
<dbReference type="InterPro" id="IPR020846">
    <property type="entry name" value="MFS_dom"/>
</dbReference>
<evidence type="ECO:0000313" key="11">
    <source>
        <dbReference type="Proteomes" id="UP001165063"/>
    </source>
</evidence>
<dbReference type="GO" id="GO:0005351">
    <property type="term" value="F:carbohydrate:proton symporter activity"/>
    <property type="evidence" value="ECO:0007669"/>
    <property type="project" value="TreeGrafter"/>
</dbReference>
<dbReference type="PANTHER" id="PTHR48022">
    <property type="entry name" value="PLASTIDIC GLUCOSE TRANSPORTER 4"/>
    <property type="match status" value="1"/>
</dbReference>
<dbReference type="GO" id="GO:0016020">
    <property type="term" value="C:membrane"/>
    <property type="evidence" value="ECO:0007669"/>
    <property type="project" value="UniProtKB-SubCell"/>
</dbReference>
<feature type="transmembrane region" description="Helical" evidence="8">
    <location>
        <begin position="172"/>
        <end position="190"/>
    </location>
</feature>
<gene>
    <name evidence="10" type="ORF">Amon01_000660100</name>
</gene>
<evidence type="ECO:0000256" key="5">
    <source>
        <dbReference type="ARBA" id="ARBA00022989"/>
    </source>
</evidence>
<feature type="domain" description="Major facilitator superfamily (MFS) profile" evidence="9">
    <location>
        <begin position="67"/>
        <end position="220"/>
    </location>
</feature>
<dbReference type="Proteomes" id="UP001165063">
    <property type="component" value="Unassembled WGS sequence"/>
</dbReference>
<dbReference type="InterPro" id="IPR050360">
    <property type="entry name" value="MFS_Sugar_Transporters"/>
</dbReference>
<proteinExistence type="inferred from homology"/>
<feature type="compositionally biased region" description="Polar residues" evidence="7">
    <location>
        <begin position="23"/>
        <end position="46"/>
    </location>
</feature>
<feature type="transmembrane region" description="Helical" evidence="8">
    <location>
        <begin position="109"/>
        <end position="133"/>
    </location>
</feature>
<comment type="caution">
    <text evidence="10">The sequence shown here is derived from an EMBL/GenBank/DDBJ whole genome shotgun (WGS) entry which is preliminary data.</text>
</comment>
<accession>A0A9W6Z587</accession>
<protein>
    <submittedName>
        <fullName evidence="10">Unnamed protein product</fullName>
    </submittedName>
</protein>
<sequence length="220" mass="23363">MHCLGGIKSNVQEIIEEMKLQRESPQTTSASTLQTTGQYDSDNYTAKSSMDSPDINKVGSRIYIVMLSIIVGLGGLIFGFDIGTLGGMLDLPSFKMTYGDDLSSITPRFLGTTKGILVGTSSIGGCLGGLITMHIVPPLGPRSTIFLGAISYICGDLVVLFAQVWIQVVVGRILNGCAFGIFCVSCPMLISDLAPINIRGRLVSLFQMMVTMGITIGAPV</sequence>
<reference evidence="10" key="1">
    <citation type="submission" date="2023-04" db="EMBL/GenBank/DDBJ databases">
        <title>Ambrosiozyma monospora NBRC 1965.</title>
        <authorList>
            <person name="Ichikawa N."/>
            <person name="Sato H."/>
            <person name="Tonouchi N."/>
        </authorList>
    </citation>
    <scope>NUCLEOTIDE SEQUENCE</scope>
    <source>
        <strain evidence="10">NBRC 1965</strain>
    </source>
</reference>
<evidence type="ECO:0000256" key="1">
    <source>
        <dbReference type="ARBA" id="ARBA00004141"/>
    </source>
</evidence>
<feature type="transmembrane region" description="Helical" evidence="8">
    <location>
        <begin position="62"/>
        <end position="89"/>
    </location>
</feature>
<feature type="region of interest" description="Disordered" evidence="7">
    <location>
        <begin position="21"/>
        <end position="46"/>
    </location>
</feature>
<dbReference type="AlphaFoldDB" id="A0A9W6Z587"/>
<evidence type="ECO:0000256" key="2">
    <source>
        <dbReference type="ARBA" id="ARBA00010992"/>
    </source>
</evidence>
<dbReference type="PANTHER" id="PTHR48022:SF2">
    <property type="entry name" value="PLASTIDIC GLUCOSE TRANSPORTER 4"/>
    <property type="match status" value="1"/>
</dbReference>
<dbReference type="InterPro" id="IPR036259">
    <property type="entry name" value="MFS_trans_sf"/>
</dbReference>
<dbReference type="EMBL" id="BSXU01004314">
    <property type="protein sequence ID" value="GMG42743.1"/>
    <property type="molecule type" value="Genomic_DNA"/>
</dbReference>
<dbReference type="PRINTS" id="PR00171">
    <property type="entry name" value="SUGRTRNSPORT"/>
</dbReference>
<name>A0A9W6Z587_AMBMO</name>
<evidence type="ECO:0000256" key="7">
    <source>
        <dbReference type="SAM" id="MobiDB-lite"/>
    </source>
</evidence>
<keyword evidence="4 8" id="KW-0812">Transmembrane</keyword>
<comment type="subcellular location">
    <subcellularLocation>
        <location evidence="1">Membrane</location>
        <topology evidence="1">Multi-pass membrane protein</topology>
    </subcellularLocation>
</comment>
<dbReference type="Pfam" id="PF00083">
    <property type="entry name" value="Sugar_tr"/>
    <property type="match status" value="1"/>
</dbReference>
<keyword evidence="5 8" id="KW-1133">Transmembrane helix</keyword>
<evidence type="ECO:0000259" key="9">
    <source>
        <dbReference type="PROSITE" id="PS50850"/>
    </source>
</evidence>
<keyword evidence="6 8" id="KW-0472">Membrane</keyword>
<evidence type="ECO:0000313" key="10">
    <source>
        <dbReference type="EMBL" id="GMG42743.1"/>
    </source>
</evidence>
<evidence type="ECO:0000256" key="8">
    <source>
        <dbReference type="SAM" id="Phobius"/>
    </source>
</evidence>
<evidence type="ECO:0000256" key="6">
    <source>
        <dbReference type="ARBA" id="ARBA00023136"/>
    </source>
</evidence>
<dbReference type="InterPro" id="IPR003663">
    <property type="entry name" value="Sugar/inositol_transpt"/>
</dbReference>
<keyword evidence="3" id="KW-0813">Transport</keyword>
<dbReference type="OrthoDB" id="4540492at2759"/>
<dbReference type="SUPFAM" id="SSF103473">
    <property type="entry name" value="MFS general substrate transporter"/>
    <property type="match status" value="1"/>
</dbReference>
<evidence type="ECO:0000256" key="4">
    <source>
        <dbReference type="ARBA" id="ARBA00022692"/>
    </source>
</evidence>
<keyword evidence="11" id="KW-1185">Reference proteome</keyword>
<feature type="transmembrane region" description="Helical" evidence="8">
    <location>
        <begin position="145"/>
        <end position="166"/>
    </location>
</feature>